<reference evidence="1" key="1">
    <citation type="journal article" date="2012" name="PLoS ONE">
        <title>Gene sets for utilization of primary and secondary nutrition supplies in the distal gut of endangered iberian lynx.</title>
        <authorList>
            <person name="Alcaide M."/>
            <person name="Messina E."/>
            <person name="Richter M."/>
            <person name="Bargiela R."/>
            <person name="Peplies J."/>
            <person name="Huws S.A."/>
            <person name="Newbold C.J."/>
            <person name="Golyshin P.N."/>
            <person name="Simon M.A."/>
            <person name="Lopez G."/>
            <person name="Yakimov M.M."/>
            <person name="Ferrer M."/>
        </authorList>
    </citation>
    <scope>NUCLEOTIDE SEQUENCE</scope>
</reference>
<proteinExistence type="predicted"/>
<gene>
    <name evidence="1" type="ORF">EVA_13862</name>
</gene>
<dbReference type="InterPro" id="IPR058532">
    <property type="entry name" value="YjbR/MT2646/Rv2570-like"/>
</dbReference>
<accession>J9CDM5</accession>
<organism evidence="1">
    <name type="scientific">gut metagenome</name>
    <dbReference type="NCBI Taxonomy" id="749906"/>
    <lineage>
        <taxon>unclassified sequences</taxon>
        <taxon>metagenomes</taxon>
        <taxon>organismal metagenomes</taxon>
    </lineage>
</organism>
<sequence length="127" mass="15155">MLITMNIESIRDYCLSLPQTTEDFPFDESTLAFRIGGKIFAMIDLERTEWFVLKCNPDYAVDLRDRYSEITGAWHMNKKYWNQLNLFGLLPDTLIRKLICHSYNEVIKKMSKKQRAEQHIQLIEFEE</sequence>
<dbReference type="AlphaFoldDB" id="J9CDM5"/>
<dbReference type="PANTHER" id="PTHR35145:SF1">
    <property type="entry name" value="CYTOPLASMIC PROTEIN"/>
    <property type="match status" value="1"/>
</dbReference>
<comment type="caution">
    <text evidence="1">The sequence shown here is derived from an EMBL/GenBank/DDBJ whole genome shotgun (WGS) entry which is preliminary data.</text>
</comment>
<dbReference type="InterPro" id="IPR038056">
    <property type="entry name" value="YjbR-like_sf"/>
</dbReference>
<protein>
    <submittedName>
        <fullName evidence="1">Protein containing DUF419</fullName>
    </submittedName>
</protein>
<dbReference type="Gene3D" id="3.90.1150.30">
    <property type="match status" value="1"/>
</dbReference>
<dbReference type="Pfam" id="PF04237">
    <property type="entry name" value="YjbR"/>
    <property type="match status" value="1"/>
</dbReference>
<dbReference type="EMBL" id="AMCI01004464">
    <property type="protein sequence ID" value="EJW98035.1"/>
    <property type="molecule type" value="Genomic_DNA"/>
</dbReference>
<name>J9CDM5_9ZZZZ</name>
<dbReference type="PANTHER" id="PTHR35145">
    <property type="entry name" value="CYTOPLASMIC PROTEIN-RELATED"/>
    <property type="match status" value="1"/>
</dbReference>
<dbReference type="SUPFAM" id="SSF142906">
    <property type="entry name" value="YjbR-like"/>
    <property type="match status" value="1"/>
</dbReference>
<dbReference type="InterPro" id="IPR007351">
    <property type="entry name" value="YjbR"/>
</dbReference>
<evidence type="ECO:0000313" key="1">
    <source>
        <dbReference type="EMBL" id="EJW98035.1"/>
    </source>
</evidence>